<dbReference type="InterPro" id="IPR013766">
    <property type="entry name" value="Thioredoxin_domain"/>
</dbReference>
<dbReference type="SUPFAM" id="SSF52833">
    <property type="entry name" value="Thioredoxin-like"/>
    <property type="match status" value="1"/>
</dbReference>
<protein>
    <submittedName>
        <fullName evidence="2">Thioredoxin domain protein</fullName>
    </submittedName>
</protein>
<dbReference type="EMBL" id="AOHW01000038">
    <property type="protein sequence ID" value="ELY39233.1"/>
    <property type="molecule type" value="Genomic_DNA"/>
</dbReference>
<organism evidence="2 3">
    <name type="scientific">Natronorubrum tibetense GA33</name>
    <dbReference type="NCBI Taxonomy" id="1114856"/>
    <lineage>
        <taxon>Archaea</taxon>
        <taxon>Methanobacteriati</taxon>
        <taxon>Methanobacteriota</taxon>
        <taxon>Stenosarchaea group</taxon>
        <taxon>Halobacteria</taxon>
        <taxon>Halobacteriales</taxon>
        <taxon>Natrialbaceae</taxon>
        <taxon>Natronorubrum</taxon>
    </lineage>
</organism>
<gene>
    <name evidence="2" type="ORF">C496_15287</name>
</gene>
<evidence type="ECO:0000313" key="3">
    <source>
        <dbReference type="Proteomes" id="UP000011599"/>
    </source>
</evidence>
<keyword evidence="3" id="KW-1185">Reference proteome</keyword>
<dbReference type="eggNOG" id="arCOG01972">
    <property type="taxonomic scope" value="Archaea"/>
</dbReference>
<dbReference type="InterPro" id="IPR036249">
    <property type="entry name" value="Thioredoxin-like_sf"/>
</dbReference>
<reference evidence="2 3" key="1">
    <citation type="journal article" date="2014" name="PLoS Genet.">
        <title>Phylogenetically driven sequencing of extremely halophilic archaea reveals strategies for static and dynamic osmo-response.</title>
        <authorList>
            <person name="Becker E.A."/>
            <person name="Seitzer P.M."/>
            <person name="Tritt A."/>
            <person name="Larsen D."/>
            <person name="Krusor M."/>
            <person name="Yao A.I."/>
            <person name="Wu D."/>
            <person name="Madern D."/>
            <person name="Eisen J.A."/>
            <person name="Darling A.E."/>
            <person name="Facciotti M.T."/>
        </authorList>
    </citation>
    <scope>NUCLEOTIDE SEQUENCE [LARGE SCALE GENOMIC DNA]</scope>
    <source>
        <strain evidence="2 3">GA33</strain>
    </source>
</reference>
<dbReference type="OrthoDB" id="35385at2157"/>
<dbReference type="PATRIC" id="fig|1114856.3.peg.3169"/>
<evidence type="ECO:0000313" key="2">
    <source>
        <dbReference type="EMBL" id="ELY39233.1"/>
    </source>
</evidence>
<dbReference type="AlphaFoldDB" id="L9VSI9"/>
<proteinExistence type="predicted"/>
<dbReference type="Pfam" id="PF00085">
    <property type="entry name" value="Thioredoxin"/>
    <property type="match status" value="1"/>
</dbReference>
<accession>L9VSI9</accession>
<evidence type="ECO:0000259" key="1">
    <source>
        <dbReference type="Pfam" id="PF00085"/>
    </source>
</evidence>
<dbReference type="STRING" id="1114856.GCA_000383975_04522"/>
<name>L9VSI9_9EURY</name>
<comment type="caution">
    <text evidence="2">The sequence shown here is derived from an EMBL/GenBank/DDBJ whole genome shotgun (WGS) entry which is preliminary data.</text>
</comment>
<dbReference type="CDD" id="cd02947">
    <property type="entry name" value="TRX_family"/>
    <property type="match status" value="1"/>
</dbReference>
<dbReference type="RefSeq" id="WP_006091054.1">
    <property type="nucleotide sequence ID" value="NZ_AOHW01000038.1"/>
</dbReference>
<dbReference type="Proteomes" id="UP000011599">
    <property type="component" value="Unassembled WGS sequence"/>
</dbReference>
<feature type="domain" description="Thioredoxin" evidence="1">
    <location>
        <begin position="16"/>
        <end position="105"/>
    </location>
</feature>
<dbReference type="Gene3D" id="3.40.30.10">
    <property type="entry name" value="Glutaredoxin"/>
    <property type="match status" value="1"/>
</dbReference>
<sequence>MDDTNRPIRLEDGDDLDAFLADHPVALVECYTSGCSKCQAMEPVLGNVARATGIPVGLVNPGDDLALVDRFEIDSVPTLLCFENGREVGRLAEGFVGADAVVSFLEASVPSAVDTERVDT</sequence>